<comment type="caution">
    <text evidence="1">The sequence shown here is derived from an EMBL/GenBank/DDBJ whole genome shotgun (WGS) entry which is preliminary data.</text>
</comment>
<organism evidence="1 2">
    <name type="scientific">Sagittula marina</name>
    <dbReference type="NCBI Taxonomy" id="943940"/>
    <lineage>
        <taxon>Bacteria</taxon>
        <taxon>Pseudomonadati</taxon>
        <taxon>Pseudomonadota</taxon>
        <taxon>Alphaproteobacteria</taxon>
        <taxon>Rhodobacterales</taxon>
        <taxon>Roseobacteraceae</taxon>
        <taxon>Sagittula</taxon>
    </lineage>
</organism>
<protein>
    <submittedName>
        <fullName evidence="1">Uncharacterized protein</fullName>
    </submittedName>
</protein>
<proteinExistence type="predicted"/>
<reference evidence="1 2" key="1">
    <citation type="submission" date="2020-08" db="EMBL/GenBank/DDBJ databases">
        <title>Genomic Encyclopedia of Type Strains, Phase IV (KMG-IV): sequencing the most valuable type-strain genomes for metagenomic binning, comparative biology and taxonomic classification.</title>
        <authorList>
            <person name="Goeker M."/>
        </authorList>
    </citation>
    <scope>NUCLEOTIDE SEQUENCE [LARGE SCALE GENOMIC DNA]</scope>
    <source>
        <strain evidence="1 2">DSM 102235</strain>
    </source>
</reference>
<accession>A0A7W6DVY5</accession>
<evidence type="ECO:0000313" key="1">
    <source>
        <dbReference type="EMBL" id="MBB3987987.1"/>
    </source>
</evidence>
<dbReference type="AlphaFoldDB" id="A0A7W6DVY5"/>
<dbReference type="RefSeq" id="WP_183969463.1">
    <property type="nucleotide sequence ID" value="NZ_BAABBZ010000055.1"/>
</dbReference>
<name>A0A7W6DVY5_9RHOB</name>
<evidence type="ECO:0000313" key="2">
    <source>
        <dbReference type="Proteomes" id="UP000541426"/>
    </source>
</evidence>
<gene>
    <name evidence="1" type="ORF">GGQ68_004341</name>
</gene>
<dbReference type="Proteomes" id="UP000541426">
    <property type="component" value="Unassembled WGS sequence"/>
</dbReference>
<dbReference type="Pfam" id="PF20339">
    <property type="entry name" value="DUF6634"/>
    <property type="match status" value="1"/>
</dbReference>
<dbReference type="EMBL" id="JACIEJ010000014">
    <property type="protein sequence ID" value="MBB3987987.1"/>
    <property type="molecule type" value="Genomic_DNA"/>
</dbReference>
<keyword evidence="2" id="KW-1185">Reference proteome</keyword>
<dbReference type="InterPro" id="IPR046574">
    <property type="entry name" value="DUF6634"/>
</dbReference>
<sequence>MRYINGEDLLAALDEAEAGPQPDDLPDAPVIDNWFLIWRDGDVVRADGDVHGHPTIDDPWVTTSPVLGYSYDFDREEGWLRSISRWYRLGRLREVPVGAEDPERARRATITMANIKLQQQRDSWRDQYLCSRNFQK</sequence>